<evidence type="ECO:0000313" key="1">
    <source>
        <dbReference type="EMBL" id="RFB95827.1"/>
    </source>
</evidence>
<accession>A0A3E1BN08</accession>
<dbReference type="AlphaFoldDB" id="A0A3E1BN08"/>
<evidence type="ECO:0000313" key="2">
    <source>
        <dbReference type="Proteomes" id="UP000256748"/>
    </source>
</evidence>
<comment type="caution">
    <text evidence="1">The sequence shown here is derived from an EMBL/GenBank/DDBJ whole genome shotgun (WGS) entry which is preliminary data.</text>
</comment>
<sequence>MRVANCRRLINDWWRISTSPSSFLCSSQESSAPKSLGAIDFFGYGIASFTARTRRGWIPVTGTGMRRRGGAFTA</sequence>
<gene>
    <name evidence="1" type="ORF">B5K10_09685</name>
</gene>
<organism evidence="1 2">
    <name type="scientific">Rhizobium leguminosarum bv. trifolii</name>
    <dbReference type="NCBI Taxonomy" id="386"/>
    <lineage>
        <taxon>Bacteria</taxon>
        <taxon>Pseudomonadati</taxon>
        <taxon>Pseudomonadota</taxon>
        <taxon>Alphaproteobacteria</taxon>
        <taxon>Hyphomicrobiales</taxon>
        <taxon>Rhizobiaceae</taxon>
        <taxon>Rhizobium/Agrobacterium group</taxon>
        <taxon>Rhizobium</taxon>
    </lineage>
</organism>
<protein>
    <submittedName>
        <fullName evidence="1">Uncharacterized protein</fullName>
    </submittedName>
</protein>
<proteinExistence type="predicted"/>
<reference evidence="1 2" key="1">
    <citation type="submission" date="2017-03" db="EMBL/GenBank/DDBJ databases">
        <title>Genome analysis of Rhizobial strains effectives or ineffectives for nitrogen fixation isolated from bean seeds.</title>
        <authorList>
            <person name="Peralta H."/>
            <person name="Aguilar-Vera A."/>
            <person name="Mora Y."/>
            <person name="Vargas-Lagunas C."/>
            <person name="Girard L."/>
            <person name="Mora J."/>
        </authorList>
    </citation>
    <scope>NUCLEOTIDE SEQUENCE [LARGE SCALE GENOMIC DNA]</scope>
    <source>
        <strain evidence="1 2">CCGM5</strain>
    </source>
</reference>
<dbReference type="EMBL" id="NAOO01000010">
    <property type="protein sequence ID" value="RFB95827.1"/>
    <property type="molecule type" value="Genomic_DNA"/>
</dbReference>
<name>A0A3E1BN08_RHILT</name>
<dbReference type="Proteomes" id="UP000256748">
    <property type="component" value="Unassembled WGS sequence"/>
</dbReference>